<feature type="compositionally biased region" description="Basic and acidic residues" evidence="1">
    <location>
        <begin position="577"/>
        <end position="592"/>
    </location>
</feature>
<feature type="compositionally biased region" description="Polar residues" evidence="1">
    <location>
        <begin position="615"/>
        <end position="625"/>
    </location>
</feature>
<dbReference type="EMBL" id="AJIL01000178">
    <property type="protein sequence ID" value="KNE92031.1"/>
    <property type="molecule type" value="Genomic_DNA"/>
</dbReference>
<reference evidence="3" key="1">
    <citation type="submission" date="2014-03" db="EMBL/GenBank/DDBJ databases">
        <title>The Genome Sequence of Puccinia striiformis f. sp. tritici PST-78.</title>
        <authorList>
            <consortium name="The Broad Institute Genome Sequencing Platform"/>
            <person name="Cuomo C."/>
            <person name="Hulbert S."/>
            <person name="Chen X."/>
            <person name="Walker B."/>
            <person name="Young S.K."/>
            <person name="Zeng Q."/>
            <person name="Gargeya S."/>
            <person name="Fitzgerald M."/>
            <person name="Haas B."/>
            <person name="Abouelleil A."/>
            <person name="Alvarado L."/>
            <person name="Arachchi H.M."/>
            <person name="Berlin A.M."/>
            <person name="Chapman S.B."/>
            <person name="Goldberg J."/>
            <person name="Griggs A."/>
            <person name="Gujja S."/>
            <person name="Hansen M."/>
            <person name="Howarth C."/>
            <person name="Imamovic A."/>
            <person name="Larimer J."/>
            <person name="McCowan C."/>
            <person name="Montmayeur A."/>
            <person name="Murphy C."/>
            <person name="Neiman D."/>
            <person name="Pearson M."/>
            <person name="Priest M."/>
            <person name="Roberts A."/>
            <person name="Saif S."/>
            <person name="Shea T."/>
            <person name="Sisk P."/>
            <person name="Sykes S."/>
            <person name="Wortman J."/>
            <person name="Nusbaum C."/>
            <person name="Birren B."/>
        </authorList>
    </citation>
    <scope>NUCLEOTIDE SEQUENCE [LARGE SCALE GENOMIC DNA]</scope>
    <source>
        <strain evidence="3">race PST-78</strain>
    </source>
</reference>
<feature type="region of interest" description="Disordered" evidence="1">
    <location>
        <begin position="708"/>
        <end position="751"/>
    </location>
</feature>
<feature type="compositionally biased region" description="Polar residues" evidence="1">
    <location>
        <begin position="546"/>
        <end position="555"/>
    </location>
</feature>
<feature type="region of interest" description="Disordered" evidence="1">
    <location>
        <begin position="1"/>
        <end position="156"/>
    </location>
</feature>
<feature type="compositionally biased region" description="Low complexity" evidence="1">
    <location>
        <begin position="70"/>
        <end position="83"/>
    </location>
</feature>
<evidence type="ECO:0000313" key="3">
    <source>
        <dbReference type="Proteomes" id="UP000054564"/>
    </source>
</evidence>
<sequence>MPIRRFLGFTRHQRPPTNNNDDPSLDGGELDPCQTNSLSETSAPITAVRLEALKCKPRLPTLSNPSTVDSNSRSGGSKRSSSSEQRRLTYTNSEIWHSQRDPAPGQARNFSHPSLLTSNQETAPANLREAGGQSRHKKSADQLADDFTKLPAPPTHAKLTTIPMRYDQANLSSHTINEVSGTGDGHRPSRFISQQDNSEFIPHQPKHRILGPRTKSLSCLKSICGLNRNGETNDQSEMLSTAYFLPKGLRESYALSCTTKAQDEKTSFPTRRRGISAICRSLMATTSCDEFTPPSPRRSPSAKVHRPQTYTPPHPAGFRTSQSSLSEYHHLTVAHEDEIIQDPCCSEPPGESQPTSVFRFPFSRRSEVCPAIHPPHRPSTFHSPSESHFSFVTIYCTPEMSCTHLTSGPHSSVSEAQTGGMNSHIDGIHSHAVPPSQHLRSLRTTDGRHPPLPWSLAKMRSFPSFSQESLPASDSLSSTSDDRRTAVGFVGDEEPLKIQLDTQTDSPYQRDMLQIMATHGESIFKPPASIELGLAQSLPQEAELSSHFSTRTSAAQRPRDKPKTFHRSQSLTRHHIHSDGHLPSDIYNNHEDGLRSANRRLNVKPDSETLFPSLGKQNPSPQRQAHLQKQLLSLRPSPFVLPSRTNGLVGRLSQPRKDKLLAAQHEQNIRASKHDKFEALLKASDASHGGTLKMSLSSKIDQIIPPMAAPTSPPQLRLSCDSFSRTHRRSGDSVEIDMIGSPKMESTNSHA</sequence>
<comment type="caution">
    <text evidence="2">The sequence shown here is derived from an EMBL/GenBank/DDBJ whole genome shotgun (WGS) entry which is preliminary data.</text>
</comment>
<evidence type="ECO:0000256" key="1">
    <source>
        <dbReference type="SAM" id="MobiDB-lite"/>
    </source>
</evidence>
<proteinExistence type="predicted"/>
<dbReference type="OrthoDB" id="2501108at2759"/>
<gene>
    <name evidence="2" type="ORF">PSTG_14564</name>
</gene>
<evidence type="ECO:0000313" key="2">
    <source>
        <dbReference type="EMBL" id="KNE92031.1"/>
    </source>
</evidence>
<feature type="compositionally biased region" description="Low complexity" evidence="1">
    <location>
        <begin position="469"/>
        <end position="479"/>
    </location>
</feature>
<feature type="region of interest" description="Disordered" evidence="1">
    <location>
        <begin position="543"/>
        <end position="592"/>
    </location>
</feature>
<feature type="region of interest" description="Disordered" evidence="1">
    <location>
        <begin position="606"/>
        <end position="625"/>
    </location>
</feature>
<feature type="region of interest" description="Disordered" evidence="1">
    <location>
        <begin position="428"/>
        <end position="454"/>
    </location>
</feature>
<feature type="compositionally biased region" description="Polar residues" evidence="1">
    <location>
        <begin position="33"/>
        <end position="44"/>
    </location>
</feature>
<protein>
    <submittedName>
        <fullName evidence="2">Uncharacterized protein</fullName>
    </submittedName>
</protein>
<name>A0A0L0UYQ2_9BASI</name>
<dbReference type="Proteomes" id="UP000054564">
    <property type="component" value="Unassembled WGS sequence"/>
</dbReference>
<keyword evidence="3" id="KW-1185">Reference proteome</keyword>
<feature type="compositionally biased region" description="Polar residues" evidence="1">
    <location>
        <begin position="108"/>
        <end position="123"/>
    </location>
</feature>
<feature type="region of interest" description="Disordered" evidence="1">
    <location>
        <begin position="466"/>
        <end position="490"/>
    </location>
</feature>
<dbReference type="AlphaFoldDB" id="A0A0L0UYQ2"/>
<organism evidence="2 3">
    <name type="scientific">Puccinia striiformis f. sp. tritici PST-78</name>
    <dbReference type="NCBI Taxonomy" id="1165861"/>
    <lineage>
        <taxon>Eukaryota</taxon>
        <taxon>Fungi</taxon>
        <taxon>Dikarya</taxon>
        <taxon>Basidiomycota</taxon>
        <taxon>Pucciniomycotina</taxon>
        <taxon>Pucciniomycetes</taxon>
        <taxon>Pucciniales</taxon>
        <taxon>Pucciniaceae</taxon>
        <taxon>Puccinia</taxon>
    </lineage>
</organism>
<accession>A0A0L0UYQ2</accession>
<feature type="region of interest" description="Disordered" evidence="1">
    <location>
        <begin position="289"/>
        <end position="321"/>
    </location>
</feature>